<comment type="caution">
    <text evidence="2">The sequence shown here is derived from an EMBL/GenBank/DDBJ whole genome shotgun (WGS) entry which is preliminary data.</text>
</comment>
<evidence type="ECO:0000313" key="3">
    <source>
        <dbReference type="Proteomes" id="UP000596742"/>
    </source>
</evidence>
<protein>
    <recommendedName>
        <fullName evidence="4">B box-type domain-containing protein</fullName>
    </recommendedName>
</protein>
<evidence type="ECO:0000256" key="1">
    <source>
        <dbReference type="SAM" id="Coils"/>
    </source>
</evidence>
<dbReference type="InterPro" id="IPR011042">
    <property type="entry name" value="6-blade_b-propeller_TolB-like"/>
</dbReference>
<feature type="coiled-coil region" evidence="1">
    <location>
        <begin position="144"/>
        <end position="204"/>
    </location>
</feature>
<sequence>MIEHPSMGLSEYVQFPKYALLINNLCEIHGQQLEMFCQEHNTPCCMKCYRHDHELCKGISFLKSFVKEFKQSTPFKDLMQKVQELSHILEDLIKDTKINCEYLYSRKASILLEIKNVRRSLNKHFDNLEKDIVEDLDYKHSEAKRKTNEQLSLLSNKNAELKRIYMDLSFVNQNATDLQAFLGVRILSKQVEIDQSELQSLQKDNQLCKVDLELTIEPKLLSILKEVNSLGTISIQLKPNNSIIPTEKKPRTINQLKLKRRKYIKIKSEHNMVITGCAILPGLQTVFADFHNSLLVIHNIDGTHSRNIKLSGQPSDMAVAEDYTIVVTLWSLNLFVVLDLREDKEIRKIQMKENCYSVDISTDKIVVSFEKSKIVHIMDFFGNVSRKIQIPTQNYSYVVQNDDMFLCSNRNENKVICCTEFGKLFWTFQHELLSEPHQVAIDNNRFVFVTCHGSDMIMAICPDGQNSKILLDSDDGINKPSALHIHKEILLVCNSLSGDAHLYDIICDEC</sequence>
<dbReference type="InterPro" id="IPR011044">
    <property type="entry name" value="Quino_amine_DH_bsu"/>
</dbReference>
<evidence type="ECO:0008006" key="4">
    <source>
        <dbReference type="Google" id="ProtNLM"/>
    </source>
</evidence>
<organism evidence="2 3">
    <name type="scientific">Mytilus galloprovincialis</name>
    <name type="common">Mediterranean mussel</name>
    <dbReference type="NCBI Taxonomy" id="29158"/>
    <lineage>
        <taxon>Eukaryota</taxon>
        <taxon>Metazoa</taxon>
        <taxon>Spiralia</taxon>
        <taxon>Lophotrochozoa</taxon>
        <taxon>Mollusca</taxon>
        <taxon>Bivalvia</taxon>
        <taxon>Autobranchia</taxon>
        <taxon>Pteriomorphia</taxon>
        <taxon>Mytilida</taxon>
        <taxon>Mytiloidea</taxon>
        <taxon>Mytilidae</taxon>
        <taxon>Mytilinae</taxon>
        <taxon>Mytilus</taxon>
    </lineage>
</organism>
<dbReference type="AlphaFoldDB" id="A0A8B6HKJ1"/>
<dbReference type="Gene3D" id="2.120.10.30">
    <property type="entry name" value="TolB, C-terminal domain"/>
    <property type="match status" value="1"/>
</dbReference>
<dbReference type="SUPFAM" id="SSF50969">
    <property type="entry name" value="YVTN repeat-like/Quinoprotein amine dehydrogenase"/>
    <property type="match status" value="1"/>
</dbReference>
<proteinExistence type="predicted"/>
<dbReference type="Proteomes" id="UP000596742">
    <property type="component" value="Unassembled WGS sequence"/>
</dbReference>
<gene>
    <name evidence="2" type="ORF">MGAL_10B019696</name>
</gene>
<dbReference type="OrthoDB" id="128536at2759"/>
<dbReference type="SUPFAM" id="SSF57845">
    <property type="entry name" value="B-box zinc-binding domain"/>
    <property type="match status" value="1"/>
</dbReference>
<reference evidence="2" key="1">
    <citation type="submission" date="2018-11" db="EMBL/GenBank/DDBJ databases">
        <authorList>
            <person name="Alioto T."/>
            <person name="Alioto T."/>
        </authorList>
    </citation>
    <scope>NUCLEOTIDE SEQUENCE</scope>
</reference>
<keyword evidence="3" id="KW-1185">Reference proteome</keyword>
<evidence type="ECO:0000313" key="2">
    <source>
        <dbReference type="EMBL" id="VDI81004.1"/>
    </source>
</evidence>
<name>A0A8B6HKJ1_MYTGA</name>
<keyword evidence="1" id="KW-0175">Coiled coil</keyword>
<dbReference type="EMBL" id="UYJE01010220">
    <property type="protein sequence ID" value="VDI81004.1"/>
    <property type="molecule type" value="Genomic_DNA"/>
</dbReference>
<accession>A0A8B6HKJ1</accession>